<dbReference type="AlphaFoldDB" id="A0A8X7CR14"/>
<dbReference type="Proteomes" id="UP000886998">
    <property type="component" value="Unassembled WGS sequence"/>
</dbReference>
<gene>
    <name evidence="1" type="ORF">TNIN_249091</name>
</gene>
<organism evidence="1 2">
    <name type="scientific">Trichonephila inaurata madagascariensis</name>
    <dbReference type="NCBI Taxonomy" id="2747483"/>
    <lineage>
        <taxon>Eukaryota</taxon>
        <taxon>Metazoa</taxon>
        <taxon>Ecdysozoa</taxon>
        <taxon>Arthropoda</taxon>
        <taxon>Chelicerata</taxon>
        <taxon>Arachnida</taxon>
        <taxon>Araneae</taxon>
        <taxon>Araneomorphae</taxon>
        <taxon>Entelegynae</taxon>
        <taxon>Araneoidea</taxon>
        <taxon>Nephilidae</taxon>
        <taxon>Trichonephila</taxon>
        <taxon>Trichonephila inaurata</taxon>
    </lineage>
</organism>
<comment type="caution">
    <text evidence="1">The sequence shown here is derived from an EMBL/GenBank/DDBJ whole genome shotgun (WGS) entry which is preliminary data.</text>
</comment>
<sequence length="136" mass="15851">MGFFEHPKINCSVRNMQKVESKTSQNLRVSSNFEEDMEDITRILNGMNSTLSFKSTSGDLRNEQNFSEDIHNFYRSVPNYLPPIHSFKDQGMEKCSNIPYYSFLERRKNPLNYGTLPGKKKKEIFTVHLYIAAMLV</sequence>
<evidence type="ECO:0000313" key="1">
    <source>
        <dbReference type="EMBL" id="GFY77823.1"/>
    </source>
</evidence>
<reference evidence="1" key="1">
    <citation type="submission" date="2020-08" db="EMBL/GenBank/DDBJ databases">
        <title>Multicomponent nature underlies the extraordinary mechanical properties of spider dragline silk.</title>
        <authorList>
            <person name="Kono N."/>
            <person name="Nakamura H."/>
            <person name="Mori M."/>
            <person name="Yoshida Y."/>
            <person name="Ohtoshi R."/>
            <person name="Malay A.D."/>
            <person name="Moran D.A.P."/>
            <person name="Tomita M."/>
            <person name="Numata K."/>
            <person name="Arakawa K."/>
        </authorList>
    </citation>
    <scope>NUCLEOTIDE SEQUENCE</scope>
</reference>
<keyword evidence="2" id="KW-1185">Reference proteome</keyword>
<dbReference type="EMBL" id="BMAV01022674">
    <property type="protein sequence ID" value="GFY77823.1"/>
    <property type="molecule type" value="Genomic_DNA"/>
</dbReference>
<dbReference type="OrthoDB" id="10370662at2759"/>
<name>A0A8X7CR14_9ARAC</name>
<protein>
    <submittedName>
        <fullName evidence="1">Uncharacterized protein</fullName>
    </submittedName>
</protein>
<evidence type="ECO:0000313" key="2">
    <source>
        <dbReference type="Proteomes" id="UP000886998"/>
    </source>
</evidence>
<proteinExistence type="predicted"/>
<accession>A0A8X7CR14</accession>